<dbReference type="AlphaFoldDB" id="A0ABD5WES8"/>
<keyword evidence="2 6" id="KW-0808">Transferase</keyword>
<name>A0ABD5WES8_9EURY</name>
<dbReference type="CDD" id="cd06439">
    <property type="entry name" value="CESA_like_1"/>
    <property type="match status" value="1"/>
</dbReference>
<evidence type="ECO:0000256" key="4">
    <source>
        <dbReference type="SAM" id="Phobius"/>
    </source>
</evidence>
<protein>
    <submittedName>
        <fullName evidence="6">Glycosyltransferase family 2 protein</fullName>
        <ecNumber evidence="6">2.4.-.-</ecNumber>
    </submittedName>
</protein>
<dbReference type="SUPFAM" id="SSF53448">
    <property type="entry name" value="Nucleotide-diphospho-sugar transferases"/>
    <property type="match status" value="1"/>
</dbReference>
<dbReference type="EMBL" id="JBHSZH010000001">
    <property type="protein sequence ID" value="MFC7079042.1"/>
    <property type="molecule type" value="Genomic_DNA"/>
</dbReference>
<keyword evidence="4" id="KW-0812">Transmembrane</keyword>
<keyword evidence="1 6" id="KW-0328">Glycosyltransferase</keyword>
<dbReference type="Gene3D" id="3.90.550.10">
    <property type="entry name" value="Spore Coat Polysaccharide Biosynthesis Protein SpsA, Chain A"/>
    <property type="match status" value="1"/>
</dbReference>
<dbReference type="InterPro" id="IPR001173">
    <property type="entry name" value="Glyco_trans_2-like"/>
</dbReference>
<gene>
    <name evidence="6" type="ORF">ACFQJ6_01730</name>
</gene>
<feature type="compositionally biased region" description="Low complexity" evidence="3">
    <location>
        <begin position="431"/>
        <end position="442"/>
    </location>
</feature>
<dbReference type="GO" id="GO:0016757">
    <property type="term" value="F:glycosyltransferase activity"/>
    <property type="evidence" value="ECO:0007669"/>
    <property type="project" value="UniProtKB-KW"/>
</dbReference>
<feature type="transmembrane region" description="Helical" evidence="4">
    <location>
        <begin position="12"/>
        <end position="36"/>
    </location>
</feature>
<feature type="transmembrane region" description="Helical" evidence="4">
    <location>
        <begin position="358"/>
        <end position="375"/>
    </location>
</feature>
<evidence type="ECO:0000313" key="6">
    <source>
        <dbReference type="EMBL" id="MFC7079042.1"/>
    </source>
</evidence>
<keyword evidence="7" id="KW-1185">Reference proteome</keyword>
<organism evidence="6 7">
    <name type="scientific">Halorussus caseinilyticus</name>
    <dbReference type="NCBI Taxonomy" id="3034025"/>
    <lineage>
        <taxon>Archaea</taxon>
        <taxon>Methanobacteriati</taxon>
        <taxon>Methanobacteriota</taxon>
        <taxon>Stenosarchaea group</taxon>
        <taxon>Halobacteria</taxon>
        <taxon>Halobacteriales</taxon>
        <taxon>Haladaptataceae</taxon>
        <taxon>Halorussus</taxon>
    </lineage>
</organism>
<comment type="caution">
    <text evidence="6">The sequence shown here is derived from an EMBL/GenBank/DDBJ whole genome shotgun (WGS) entry which is preliminary data.</text>
</comment>
<dbReference type="EC" id="2.4.-.-" evidence="6"/>
<dbReference type="Pfam" id="PF00535">
    <property type="entry name" value="Glycos_transf_2"/>
    <property type="match status" value="1"/>
</dbReference>
<evidence type="ECO:0000256" key="2">
    <source>
        <dbReference type="ARBA" id="ARBA00022679"/>
    </source>
</evidence>
<dbReference type="PANTHER" id="PTHR43630:SF1">
    <property type="entry name" value="POLY-BETA-1,6-N-ACETYL-D-GLUCOSAMINE SYNTHASE"/>
    <property type="match status" value="1"/>
</dbReference>
<keyword evidence="4" id="KW-0472">Membrane</keyword>
<accession>A0ABD5WES8</accession>
<feature type="region of interest" description="Disordered" evidence="3">
    <location>
        <begin position="40"/>
        <end position="62"/>
    </location>
</feature>
<feature type="compositionally biased region" description="Basic and acidic residues" evidence="3">
    <location>
        <begin position="40"/>
        <end position="55"/>
    </location>
</feature>
<feature type="region of interest" description="Disordered" evidence="3">
    <location>
        <begin position="422"/>
        <end position="442"/>
    </location>
</feature>
<feature type="domain" description="Glycosyltransferase 2-like" evidence="5">
    <location>
        <begin position="89"/>
        <end position="243"/>
    </location>
</feature>
<dbReference type="RefSeq" id="WP_382208558.1">
    <property type="nucleotide sequence ID" value="NZ_JBHSZH010000001.1"/>
</dbReference>
<reference evidence="6 7" key="1">
    <citation type="journal article" date="2019" name="Int. J. Syst. Evol. Microbiol.">
        <title>The Global Catalogue of Microorganisms (GCM) 10K type strain sequencing project: providing services to taxonomists for standard genome sequencing and annotation.</title>
        <authorList>
            <consortium name="The Broad Institute Genomics Platform"/>
            <consortium name="The Broad Institute Genome Sequencing Center for Infectious Disease"/>
            <person name="Wu L."/>
            <person name="Ma J."/>
        </authorList>
    </citation>
    <scope>NUCLEOTIDE SEQUENCE [LARGE SCALE GENOMIC DNA]</scope>
    <source>
        <strain evidence="6 7">DT72</strain>
    </source>
</reference>
<dbReference type="InterPro" id="IPR029044">
    <property type="entry name" value="Nucleotide-diphossugar_trans"/>
</dbReference>
<proteinExistence type="predicted"/>
<dbReference type="PANTHER" id="PTHR43630">
    <property type="entry name" value="POLY-BETA-1,6-N-ACETYL-D-GLUCOSAMINE SYNTHASE"/>
    <property type="match status" value="1"/>
</dbReference>
<dbReference type="Proteomes" id="UP001596407">
    <property type="component" value="Unassembled WGS sequence"/>
</dbReference>
<keyword evidence="4" id="KW-1133">Transmembrane helix</keyword>
<evidence type="ECO:0000256" key="3">
    <source>
        <dbReference type="SAM" id="MobiDB-lite"/>
    </source>
</evidence>
<evidence type="ECO:0000256" key="1">
    <source>
        <dbReference type="ARBA" id="ARBA00022676"/>
    </source>
</evidence>
<feature type="transmembrane region" description="Helical" evidence="4">
    <location>
        <begin position="331"/>
        <end position="352"/>
    </location>
</feature>
<evidence type="ECO:0000313" key="7">
    <source>
        <dbReference type="Proteomes" id="UP001596407"/>
    </source>
</evidence>
<sequence length="442" mass="47848">MRTVIAFLRAALAGSLLTVLYTNVLYPVLVALLGALRGPESAKRPESAGENKEEAETSLNNSEYELNNSKSIGITAESDGDESDLPSVSLIVAAYNEEDVIAEKIENSLELDYPDEQLELLVFSDASNDATDDIVRSYADEGVELIRVEGRVGKTQCQNVVAEQADGEILVFSDANSMYEPDAIRRLVAEFDDDVGCVVGGLHYENVGDDTGGIPVYRRFERFVQRSESRTGSVVKGNGAIYAVRADEYVPLSADLMSDFGEPLAIRSRGKQVKFAPDAIAREQARDSLDSQRDAENRITTRSWHTLSAFSELLNPAEYGTYSVKLWSRTALLWLTPVALGVAGSSALLLALLEPTGLHLAFAGGFAAFALSVGLTEAAKRRGRTAPLPLQAAHYFALLNYSLVVGLSNFLRGRNIVTWDTDERPEEADASEANAANPQGGT</sequence>
<evidence type="ECO:0000259" key="5">
    <source>
        <dbReference type="Pfam" id="PF00535"/>
    </source>
</evidence>